<dbReference type="AlphaFoldDB" id="A0A317JMX6"/>
<name>A0A317JMX6_9BACT</name>
<dbReference type="EC" id="3.5.1.28" evidence="2"/>
<gene>
    <name evidence="5" type="ORF">C5B42_04425</name>
</gene>
<feature type="compositionally biased region" description="Polar residues" evidence="3">
    <location>
        <begin position="126"/>
        <end position="141"/>
    </location>
</feature>
<dbReference type="InterPro" id="IPR038765">
    <property type="entry name" value="Papain-like_cys_pep_sf"/>
</dbReference>
<dbReference type="EMBL" id="PSRQ01000048">
    <property type="protein sequence ID" value="PWU23023.1"/>
    <property type="molecule type" value="Genomic_DNA"/>
</dbReference>
<feature type="compositionally biased region" description="Pro residues" evidence="3">
    <location>
        <begin position="1"/>
        <end position="11"/>
    </location>
</feature>
<dbReference type="Gene3D" id="3.90.1720.10">
    <property type="entry name" value="endopeptidase domain like (from Nostoc punctiforme)"/>
    <property type="match status" value="1"/>
</dbReference>
<feature type="region of interest" description="Disordered" evidence="3">
    <location>
        <begin position="126"/>
        <end position="156"/>
    </location>
</feature>
<comment type="caution">
    <text evidence="5">The sequence shown here is derived from an EMBL/GenBank/DDBJ whole genome shotgun (WGS) entry which is preliminary data.</text>
</comment>
<dbReference type="PROSITE" id="PS50911">
    <property type="entry name" value="CHAP"/>
    <property type="match status" value="1"/>
</dbReference>
<protein>
    <recommendedName>
        <fullName evidence="2">N-acetylmuramoyl-L-alanine amidase</fullName>
        <ecNumber evidence="2">3.5.1.28</ecNumber>
    </recommendedName>
</protein>
<reference evidence="5 6" key="1">
    <citation type="submission" date="2018-02" db="EMBL/GenBank/DDBJ databases">
        <title>Genomic Reconstructions from Amazon Rainforest and Pasture Soil Reveal Novel Insights into the Physiology of Candidate Phyla in Tropical Sites.</title>
        <authorList>
            <person name="Kroeger M.E."/>
            <person name="Delmont T."/>
            <person name="Eren A.M."/>
            <person name="Guo J."/>
            <person name="Meyer K.M."/>
            <person name="Khan K."/>
            <person name="Rodrigues J.L.M."/>
            <person name="Bohannan B.J.M."/>
            <person name="Tringe S."/>
            <person name="Borges C.D."/>
            <person name="Tiedje J."/>
            <person name="Tsai S.M."/>
            <person name="Nusslein K."/>
        </authorList>
    </citation>
    <scope>NUCLEOTIDE SEQUENCE [LARGE SCALE GENOMIC DNA]</scope>
    <source>
        <strain evidence="5">Amazon FNV 2010 28 9</strain>
    </source>
</reference>
<dbReference type="Gene3D" id="2.30.30.40">
    <property type="entry name" value="SH3 Domains"/>
    <property type="match status" value="1"/>
</dbReference>
<dbReference type="Pfam" id="PF08239">
    <property type="entry name" value="SH3_3"/>
    <property type="match status" value="1"/>
</dbReference>
<feature type="region of interest" description="Disordered" evidence="3">
    <location>
        <begin position="1"/>
        <end position="29"/>
    </location>
</feature>
<dbReference type="SUPFAM" id="SSF54001">
    <property type="entry name" value="Cysteine proteinases"/>
    <property type="match status" value="1"/>
</dbReference>
<dbReference type="Proteomes" id="UP000246104">
    <property type="component" value="Unassembled WGS sequence"/>
</dbReference>
<dbReference type="GO" id="GO:0008745">
    <property type="term" value="F:N-acetylmuramoyl-L-alanine amidase activity"/>
    <property type="evidence" value="ECO:0007669"/>
    <property type="project" value="UniProtKB-EC"/>
</dbReference>
<sequence>YVQPQSPPTVTPIPVVNNPPTNPPPANTTDASRCWVDLFDISPNPPYQGGILLTIHGRSSRCDNGHLPRAYKFTQNGSQWGDEEQGGEGTIQMILLYDGNYQICFLVASEGDNTWSYTPPECKTVQVGTGNSPQPQGTWQPPTDGASCPQARQKDRNGNLTGGFDIITVAYCWGYGNAHNDTGKWDGWVMDGNGKTPLNLGPGNFDSLCQAVYGSGWTAYHKGDGAGDIICDYTMGEGNFWGCGYGTSCTTSVPQPTIPPNVPKPSGGTTVCPDAPTSIMVGITHGRSTLGGAPLKLHSSPGGSQIGTIQNGQEFDIIDGPQCANQTVWWKIKTSNGNIGWVAEGDTTSQYIEPYGTQPQPQIGDVLTCDGLADNNSDGGGIIPKAYAAEPPQCTDYVRSVYTQLRHYCPTVAGAAGGWADLARAANCGLSVNPQQSGGIPNRYDIQVGDIVVWAPQCGQTKEQAGDSGHVAIVTSVALDTQGDGPGYMDRITVEEANWNGSTAAHTSRTLLVDICLSFIHVPSYMH</sequence>
<feature type="non-terminal residue" evidence="5">
    <location>
        <position position="1"/>
    </location>
</feature>
<dbReference type="Pfam" id="PF05257">
    <property type="entry name" value="CHAP"/>
    <property type="match status" value="1"/>
</dbReference>
<dbReference type="InterPro" id="IPR003646">
    <property type="entry name" value="SH3-like_bac-type"/>
</dbReference>
<evidence type="ECO:0000256" key="1">
    <source>
        <dbReference type="ARBA" id="ARBA00001561"/>
    </source>
</evidence>
<comment type="catalytic activity">
    <reaction evidence="1">
        <text>Hydrolyzes the link between N-acetylmuramoyl residues and L-amino acid residues in certain cell-wall glycopeptides.</text>
        <dbReference type="EC" id="3.5.1.28"/>
    </reaction>
</comment>
<evidence type="ECO:0000259" key="4">
    <source>
        <dbReference type="PROSITE" id="PS50911"/>
    </source>
</evidence>
<evidence type="ECO:0000256" key="3">
    <source>
        <dbReference type="SAM" id="MobiDB-lite"/>
    </source>
</evidence>
<evidence type="ECO:0000313" key="5">
    <source>
        <dbReference type="EMBL" id="PWU23023.1"/>
    </source>
</evidence>
<feature type="domain" description="Peptidase C51" evidence="4">
    <location>
        <begin position="369"/>
        <end position="521"/>
    </location>
</feature>
<evidence type="ECO:0000313" key="6">
    <source>
        <dbReference type="Proteomes" id="UP000246104"/>
    </source>
</evidence>
<organism evidence="5 6">
    <name type="scientific">Candidatus Cerribacteria bacterium 'Amazon FNV 2010 28 9'</name>
    <dbReference type="NCBI Taxonomy" id="2081795"/>
    <lineage>
        <taxon>Bacteria</taxon>
        <taxon>Candidatus Cerribacteria</taxon>
    </lineage>
</organism>
<accession>A0A317JMX6</accession>
<evidence type="ECO:0000256" key="2">
    <source>
        <dbReference type="ARBA" id="ARBA00011901"/>
    </source>
</evidence>
<proteinExistence type="predicted"/>
<dbReference type="InterPro" id="IPR007921">
    <property type="entry name" value="CHAP_dom"/>
</dbReference>